<evidence type="ECO:0000313" key="3">
    <source>
        <dbReference type="Proteomes" id="UP000011682"/>
    </source>
</evidence>
<dbReference type="Proteomes" id="UP000011682">
    <property type="component" value="Unassembled WGS sequence"/>
</dbReference>
<reference evidence="2" key="1">
    <citation type="submission" date="2013-05" db="EMBL/GenBank/DDBJ databases">
        <title>Genome assembly of Cystobacter fuscus DSM 2262.</title>
        <authorList>
            <person name="Sharma G."/>
            <person name="Khatri I."/>
            <person name="Kaur C."/>
            <person name="Mayilraj S."/>
            <person name="Subramanian S."/>
        </authorList>
    </citation>
    <scope>NUCLEOTIDE SEQUENCE [LARGE SCALE GENOMIC DNA]</scope>
    <source>
        <strain evidence="2">DSM 2262</strain>
    </source>
</reference>
<gene>
    <name evidence="2" type="ORF">D187_005872</name>
</gene>
<evidence type="ECO:0000313" key="2">
    <source>
        <dbReference type="EMBL" id="EPX63466.1"/>
    </source>
</evidence>
<organism evidence="2 3">
    <name type="scientific">Cystobacter fuscus (strain ATCC 25194 / DSM 2262 / NBRC 100088 / M29)</name>
    <dbReference type="NCBI Taxonomy" id="1242864"/>
    <lineage>
        <taxon>Bacteria</taxon>
        <taxon>Pseudomonadati</taxon>
        <taxon>Myxococcota</taxon>
        <taxon>Myxococcia</taxon>
        <taxon>Myxococcales</taxon>
        <taxon>Cystobacterineae</taxon>
        <taxon>Archangiaceae</taxon>
        <taxon>Cystobacter</taxon>
    </lineage>
</organism>
<accession>S9PKB7</accession>
<protein>
    <submittedName>
        <fullName evidence="2">Uncharacterized protein</fullName>
    </submittedName>
</protein>
<comment type="caution">
    <text evidence="2">The sequence shown here is derived from an EMBL/GenBank/DDBJ whole genome shotgun (WGS) entry which is preliminary data.</text>
</comment>
<sequence length="82" mass="9199">MTVILLHGGLQRRLFLLSEERRAPGRHSAGGPKIGTPSRGPHQRFTELTMAPNSYQNIAFYTCCRKVDFRAVSSTRHCLNSV</sequence>
<name>S9PKB7_CYSF2</name>
<proteinExistence type="predicted"/>
<feature type="region of interest" description="Disordered" evidence="1">
    <location>
        <begin position="22"/>
        <end position="41"/>
    </location>
</feature>
<dbReference type="EMBL" id="ANAH02000005">
    <property type="protein sequence ID" value="EPX63466.1"/>
    <property type="molecule type" value="Genomic_DNA"/>
</dbReference>
<dbReference type="AlphaFoldDB" id="S9PKB7"/>
<evidence type="ECO:0000256" key="1">
    <source>
        <dbReference type="SAM" id="MobiDB-lite"/>
    </source>
</evidence>
<keyword evidence="3" id="KW-1185">Reference proteome</keyword>